<dbReference type="OrthoDB" id="5621159at2"/>
<keyword evidence="1" id="KW-1133">Transmembrane helix</keyword>
<dbReference type="RefSeq" id="WP_158033350.1">
    <property type="nucleotide sequence ID" value="NZ_ML708614.1"/>
</dbReference>
<accession>A0A5J5KYD2</accession>
<name>A0A5J5KYD2_9MICC</name>
<dbReference type="Proteomes" id="UP000325957">
    <property type="component" value="Unassembled WGS sequence"/>
</dbReference>
<evidence type="ECO:0000313" key="3">
    <source>
        <dbReference type="Proteomes" id="UP000325957"/>
    </source>
</evidence>
<keyword evidence="1" id="KW-0472">Membrane</keyword>
<dbReference type="AlphaFoldDB" id="A0A5J5KYD2"/>
<sequence>MPPAQTHRAWRDAERKRSGIPRAVLGAAALLLVGGSGRFLVDRGGEDPPRLPEACESTQRVSLATEQAMADALGSKPVDAASCIQLEITVEPSARTAGRAAAGELPQLLWIPDSIRRVPATPNGDSMVIYARSLASSPAAMVGEDPRRTPACNTALLDYPLMASRDAVENNDAVRAAAHEITEWLQTEEGRDALSAAHLGAARPGGC</sequence>
<protein>
    <submittedName>
        <fullName evidence="2">Uncharacterized protein</fullName>
    </submittedName>
</protein>
<gene>
    <name evidence="2" type="ORF">FCK90_05785</name>
</gene>
<dbReference type="EMBL" id="SZWF01000005">
    <property type="protein sequence ID" value="KAA9394679.1"/>
    <property type="molecule type" value="Genomic_DNA"/>
</dbReference>
<keyword evidence="3" id="KW-1185">Reference proteome</keyword>
<keyword evidence="1" id="KW-0812">Transmembrane</keyword>
<comment type="caution">
    <text evidence="2">The sequence shown here is derived from an EMBL/GenBank/DDBJ whole genome shotgun (WGS) entry which is preliminary data.</text>
</comment>
<reference evidence="2 3" key="1">
    <citation type="submission" date="2019-05" db="EMBL/GenBank/DDBJ databases">
        <title>Kocuria coralli sp. nov., a novel actinobacterium isolated from coral reef seawater.</title>
        <authorList>
            <person name="Li J."/>
        </authorList>
    </citation>
    <scope>NUCLEOTIDE SEQUENCE [LARGE SCALE GENOMIC DNA]</scope>
    <source>
        <strain evidence="2 3">SCSIO 13007</strain>
    </source>
</reference>
<proteinExistence type="predicted"/>
<organism evidence="2 3">
    <name type="scientific">Kocuria coralli</name>
    <dbReference type="NCBI Taxonomy" id="1461025"/>
    <lineage>
        <taxon>Bacteria</taxon>
        <taxon>Bacillati</taxon>
        <taxon>Actinomycetota</taxon>
        <taxon>Actinomycetes</taxon>
        <taxon>Micrococcales</taxon>
        <taxon>Micrococcaceae</taxon>
        <taxon>Kocuria</taxon>
    </lineage>
</organism>
<evidence type="ECO:0000256" key="1">
    <source>
        <dbReference type="SAM" id="Phobius"/>
    </source>
</evidence>
<evidence type="ECO:0000313" key="2">
    <source>
        <dbReference type="EMBL" id="KAA9394679.1"/>
    </source>
</evidence>
<feature type="transmembrane region" description="Helical" evidence="1">
    <location>
        <begin position="20"/>
        <end position="41"/>
    </location>
</feature>